<dbReference type="InterPro" id="IPR001296">
    <property type="entry name" value="Glyco_trans_1"/>
</dbReference>
<dbReference type="Pfam" id="PF00534">
    <property type="entry name" value="Glycos_transf_1"/>
    <property type="match status" value="1"/>
</dbReference>
<dbReference type="InterPro" id="IPR028098">
    <property type="entry name" value="Glyco_trans_4-like_N"/>
</dbReference>
<dbReference type="EMBL" id="CP132507">
    <property type="protein sequence ID" value="WNO05830.1"/>
    <property type="molecule type" value="Genomic_DNA"/>
</dbReference>
<feature type="domain" description="Glycosyl transferase family 1" evidence="2">
    <location>
        <begin position="193"/>
        <end position="346"/>
    </location>
</feature>
<evidence type="ECO:0000313" key="4">
    <source>
        <dbReference type="EMBL" id="WNO05830.1"/>
    </source>
</evidence>
<proteinExistence type="predicted"/>
<name>A0ABZ0B2A2_9BURK</name>
<accession>A0ABZ0B2A2</accession>
<dbReference type="SUPFAM" id="SSF53756">
    <property type="entry name" value="UDP-Glycosyltransferase/glycogen phosphorylase"/>
    <property type="match status" value="1"/>
</dbReference>
<dbReference type="Gene3D" id="3.40.50.2000">
    <property type="entry name" value="Glycogen Phosphorylase B"/>
    <property type="match status" value="2"/>
</dbReference>
<dbReference type="PANTHER" id="PTHR46401:SF2">
    <property type="entry name" value="GLYCOSYLTRANSFERASE WBBK-RELATED"/>
    <property type="match status" value="1"/>
</dbReference>
<evidence type="ECO:0000259" key="3">
    <source>
        <dbReference type="Pfam" id="PF13439"/>
    </source>
</evidence>
<dbReference type="Proteomes" id="UP001302257">
    <property type="component" value="Chromosome"/>
</dbReference>
<keyword evidence="1" id="KW-0808">Transferase</keyword>
<dbReference type="RefSeq" id="WP_313868563.1">
    <property type="nucleotide sequence ID" value="NZ_CP132507.1"/>
</dbReference>
<dbReference type="PANTHER" id="PTHR46401">
    <property type="entry name" value="GLYCOSYLTRANSFERASE WBBK-RELATED"/>
    <property type="match status" value="1"/>
</dbReference>
<keyword evidence="5" id="KW-1185">Reference proteome</keyword>
<organism evidence="4 5">
    <name type="scientific">Rhodoferax mekongensis</name>
    <dbReference type="NCBI Taxonomy" id="3068341"/>
    <lineage>
        <taxon>Bacteria</taxon>
        <taxon>Pseudomonadati</taxon>
        <taxon>Pseudomonadota</taxon>
        <taxon>Betaproteobacteria</taxon>
        <taxon>Burkholderiales</taxon>
        <taxon>Comamonadaceae</taxon>
        <taxon>Rhodoferax</taxon>
    </lineage>
</organism>
<evidence type="ECO:0000259" key="2">
    <source>
        <dbReference type="Pfam" id="PF00534"/>
    </source>
</evidence>
<evidence type="ECO:0000313" key="5">
    <source>
        <dbReference type="Proteomes" id="UP001302257"/>
    </source>
</evidence>
<reference evidence="4 5" key="1">
    <citation type="submission" date="2023-08" db="EMBL/GenBank/DDBJ databases">
        <title>Rhodoferax potami sp. nov. and Rhodoferax mekongensis sp. nov., isolated from the Mekong River in Thailand.</title>
        <authorList>
            <person name="Kitikhun S."/>
            <person name="Charoenyingcharoen P."/>
            <person name="Siriarchawattana P."/>
            <person name="Likhitrattanapisal S."/>
            <person name="Nilsakha T."/>
            <person name="Chanpet A."/>
            <person name="Rattanawaree P."/>
            <person name="Ingsriswang S."/>
        </authorList>
    </citation>
    <scope>NUCLEOTIDE SEQUENCE [LARGE SCALE GENOMIC DNA]</scope>
    <source>
        <strain evidence="4 5">TBRC 17307</strain>
    </source>
</reference>
<protein>
    <submittedName>
        <fullName evidence="4">Glycosyltransferase family 1 protein</fullName>
    </submittedName>
</protein>
<sequence length="378" mass="42188">MRILINALSARLGGGQTYLRNLLLHVPPGEWRIFLLCPDNFDLQGMPENVERIAVGRDLSNPYRRALWEILHLGRMAQRLNAQVLFSPGGLLPRLGLPVGLKTVVTFQNMLPYDRTQRQRYPWGARRLREWLLERGLSAAMRRANLVIFISRFAADFIQSRIGPLGGRAVVIPHGIHPRFLLNSARPLPRPEIAPDGEYYLYVSFVDFYKSQIEVLQSFASMKVQGLAPGTLVIAGGGYAPYQSALRAEIARLGLEASVLLSGNLPHEQLPALYQHAHLNLFASRTENCPNILMEIMAAGRPALVSNSGPMPEFAGDTVFYFDPTNPHSIADAWRQALDNAQEAEQKAMAAIDSVKCRTWQRASESVWREIALTVSKG</sequence>
<dbReference type="CDD" id="cd03809">
    <property type="entry name" value="GT4_MtfB-like"/>
    <property type="match status" value="1"/>
</dbReference>
<feature type="domain" description="Glycosyltransferase subfamily 4-like N-terminal" evidence="3">
    <location>
        <begin position="13"/>
        <end position="178"/>
    </location>
</feature>
<dbReference type="Pfam" id="PF13439">
    <property type="entry name" value="Glyco_transf_4"/>
    <property type="match status" value="1"/>
</dbReference>
<gene>
    <name evidence="4" type="ORF">RAN89_05190</name>
</gene>
<evidence type="ECO:0000256" key="1">
    <source>
        <dbReference type="ARBA" id="ARBA00022679"/>
    </source>
</evidence>